<dbReference type="Proteomes" id="UP001153076">
    <property type="component" value="Unassembled WGS sequence"/>
</dbReference>
<dbReference type="PROSITE" id="PS01174">
    <property type="entry name" value="LIPASE_GDXG_SER"/>
    <property type="match status" value="1"/>
</dbReference>
<organism evidence="4 5">
    <name type="scientific">Carnegiea gigantea</name>
    <dbReference type="NCBI Taxonomy" id="171969"/>
    <lineage>
        <taxon>Eukaryota</taxon>
        <taxon>Viridiplantae</taxon>
        <taxon>Streptophyta</taxon>
        <taxon>Embryophyta</taxon>
        <taxon>Tracheophyta</taxon>
        <taxon>Spermatophyta</taxon>
        <taxon>Magnoliopsida</taxon>
        <taxon>eudicotyledons</taxon>
        <taxon>Gunneridae</taxon>
        <taxon>Pentapetalae</taxon>
        <taxon>Caryophyllales</taxon>
        <taxon>Cactineae</taxon>
        <taxon>Cactaceae</taxon>
        <taxon>Cactoideae</taxon>
        <taxon>Echinocereeae</taxon>
        <taxon>Carnegiea</taxon>
    </lineage>
</organism>
<dbReference type="SUPFAM" id="SSF53474">
    <property type="entry name" value="alpha/beta-Hydrolases"/>
    <property type="match status" value="1"/>
</dbReference>
<evidence type="ECO:0000313" key="5">
    <source>
        <dbReference type="Proteomes" id="UP001153076"/>
    </source>
</evidence>
<dbReference type="PANTHER" id="PTHR23024">
    <property type="entry name" value="ARYLACETAMIDE DEACETYLASE"/>
    <property type="match status" value="1"/>
</dbReference>
<dbReference type="EMBL" id="JAKOGI010000078">
    <property type="protein sequence ID" value="KAJ8445359.1"/>
    <property type="molecule type" value="Genomic_DNA"/>
</dbReference>
<dbReference type="Gene3D" id="3.40.50.1820">
    <property type="entry name" value="alpha/beta hydrolase"/>
    <property type="match status" value="1"/>
</dbReference>
<comment type="similarity">
    <text evidence="1">Belongs to the 'GDXG' lipolytic enzyme family.</text>
</comment>
<dbReference type="GO" id="GO:0016787">
    <property type="term" value="F:hydrolase activity"/>
    <property type="evidence" value="ECO:0007669"/>
    <property type="project" value="InterPro"/>
</dbReference>
<reference evidence="4" key="1">
    <citation type="submission" date="2022-04" db="EMBL/GenBank/DDBJ databases">
        <title>Carnegiea gigantea Genome sequencing and assembly v2.</title>
        <authorList>
            <person name="Copetti D."/>
            <person name="Sanderson M.J."/>
            <person name="Burquez A."/>
            <person name="Wojciechowski M.F."/>
        </authorList>
    </citation>
    <scope>NUCLEOTIDE SEQUENCE</scope>
    <source>
        <strain evidence="4">SGP5-SGP5p</strain>
        <tissue evidence="4">Aerial part</tissue>
    </source>
</reference>
<dbReference type="OrthoDB" id="408631at2759"/>
<evidence type="ECO:0000256" key="2">
    <source>
        <dbReference type="PROSITE-ProRule" id="PRU10038"/>
    </source>
</evidence>
<proteinExistence type="inferred from homology"/>
<feature type="domain" description="Alpha/beta hydrolase fold-3" evidence="3">
    <location>
        <begin position="92"/>
        <end position="312"/>
    </location>
</feature>
<dbReference type="InterPro" id="IPR013094">
    <property type="entry name" value="AB_hydrolase_3"/>
</dbReference>
<evidence type="ECO:0000256" key="1">
    <source>
        <dbReference type="ARBA" id="ARBA00010515"/>
    </source>
</evidence>
<sequence length="335" mass="37648">MDAMAFDQIFGLQIGDKLNFDDRGPIVEEIEGLIKVYKNGYVERPTVVPCVSPSVDKDLDVVARDVFIDRPTNLWARIYVPKGEGDYKLPLLIYFHGGGFCVGSAAWKCYHEFLGSLSSRARCLIVSINYRLAPENPLPSAYEDGVKALKWVKRQATCPSSQWWTRHCNFSSMVLAGDSAGANLAYHVALKLSDSQIVQLHLMGVILIQPFIGGEERTYSEKTMVQSRRSPLSLHTSDTYWRLVLPRGANRDHPWCNLLGEGTRNLMNLRILVCVAEKDILRDRNLEMCSVLAEVGNKVEHLISQGVGHAFQVLDNSLLWHHHILGSSPNNQNME</sequence>
<dbReference type="PANTHER" id="PTHR23024:SF589">
    <property type="entry name" value="CARBOXYLESTERASE 17-RELATED"/>
    <property type="match status" value="1"/>
</dbReference>
<accession>A0A9Q1KM68</accession>
<protein>
    <recommendedName>
        <fullName evidence="3">Alpha/beta hydrolase fold-3 domain-containing protein</fullName>
    </recommendedName>
</protein>
<gene>
    <name evidence="4" type="ORF">Cgig2_010717</name>
</gene>
<dbReference type="InterPro" id="IPR033140">
    <property type="entry name" value="Lipase_GDXG_put_SER_AS"/>
</dbReference>
<keyword evidence="5" id="KW-1185">Reference proteome</keyword>
<evidence type="ECO:0000259" key="3">
    <source>
        <dbReference type="Pfam" id="PF07859"/>
    </source>
</evidence>
<dbReference type="AlphaFoldDB" id="A0A9Q1KM68"/>
<feature type="active site" evidence="2">
    <location>
        <position position="179"/>
    </location>
</feature>
<evidence type="ECO:0000313" key="4">
    <source>
        <dbReference type="EMBL" id="KAJ8445359.1"/>
    </source>
</evidence>
<dbReference type="InterPro" id="IPR029058">
    <property type="entry name" value="AB_hydrolase_fold"/>
</dbReference>
<dbReference type="InterPro" id="IPR050466">
    <property type="entry name" value="Carboxylest/Gibb_receptor"/>
</dbReference>
<comment type="caution">
    <text evidence="4">The sequence shown here is derived from an EMBL/GenBank/DDBJ whole genome shotgun (WGS) entry which is preliminary data.</text>
</comment>
<name>A0A9Q1KM68_9CARY</name>
<dbReference type="Pfam" id="PF07859">
    <property type="entry name" value="Abhydrolase_3"/>
    <property type="match status" value="1"/>
</dbReference>